<protein>
    <submittedName>
        <fullName evidence="1">Uncharacterized protein</fullName>
    </submittedName>
</protein>
<dbReference type="InterPro" id="IPR006553">
    <property type="entry name" value="Leu-rich_rpt_Cys-con_subtyp"/>
</dbReference>
<gene>
    <name evidence="1" type="ORF">I3842_12G082100</name>
</gene>
<proteinExistence type="predicted"/>
<evidence type="ECO:0000313" key="1">
    <source>
        <dbReference type="EMBL" id="KAG6684821.1"/>
    </source>
</evidence>
<dbReference type="EMBL" id="CM031836">
    <property type="protein sequence ID" value="KAG6684821.1"/>
    <property type="molecule type" value="Genomic_DNA"/>
</dbReference>
<dbReference type="Proteomes" id="UP000811246">
    <property type="component" value="Chromosome 12"/>
</dbReference>
<name>A0A922DI53_CARIL</name>
<reference evidence="1" key="1">
    <citation type="submission" date="2021-01" db="EMBL/GenBank/DDBJ databases">
        <authorList>
            <person name="Lovell J.T."/>
            <person name="Bentley N."/>
            <person name="Bhattarai G."/>
            <person name="Jenkins J.W."/>
            <person name="Sreedasyam A."/>
            <person name="Alarcon Y."/>
            <person name="Bock C."/>
            <person name="Boston L."/>
            <person name="Carlson J."/>
            <person name="Cervantes K."/>
            <person name="Clermont K."/>
            <person name="Krom N."/>
            <person name="Kubenka K."/>
            <person name="Mamidi S."/>
            <person name="Mattison C."/>
            <person name="Monteros M."/>
            <person name="Pisani C."/>
            <person name="Plott C."/>
            <person name="Rajasekar S."/>
            <person name="Rhein H.S."/>
            <person name="Rohla C."/>
            <person name="Song M."/>
            <person name="Hilaire R.S."/>
            <person name="Shu S."/>
            <person name="Wells L."/>
            <person name="Wang X."/>
            <person name="Webber J."/>
            <person name="Heerema R.J."/>
            <person name="Klein P."/>
            <person name="Conner P."/>
            <person name="Grauke L."/>
            <person name="Grimwood J."/>
            <person name="Schmutz J."/>
            <person name="Randall J.J."/>
        </authorList>
    </citation>
    <scope>NUCLEOTIDE SEQUENCE</scope>
    <source>
        <tissue evidence="1">Leaf</tissue>
    </source>
</reference>
<dbReference type="PANTHER" id="PTHR12904:SF23">
    <property type="entry name" value="PROTEIN ZER-1 HOMOLOG"/>
    <property type="match status" value="1"/>
</dbReference>
<evidence type="ECO:0000313" key="2">
    <source>
        <dbReference type="Proteomes" id="UP000811246"/>
    </source>
</evidence>
<organism evidence="1 2">
    <name type="scientific">Carya illinoinensis</name>
    <name type="common">Pecan</name>
    <dbReference type="NCBI Taxonomy" id="32201"/>
    <lineage>
        <taxon>Eukaryota</taxon>
        <taxon>Viridiplantae</taxon>
        <taxon>Streptophyta</taxon>
        <taxon>Embryophyta</taxon>
        <taxon>Tracheophyta</taxon>
        <taxon>Spermatophyta</taxon>
        <taxon>Magnoliopsida</taxon>
        <taxon>eudicotyledons</taxon>
        <taxon>Gunneridae</taxon>
        <taxon>Pentapetalae</taxon>
        <taxon>rosids</taxon>
        <taxon>fabids</taxon>
        <taxon>Fagales</taxon>
        <taxon>Juglandaceae</taxon>
        <taxon>Carya</taxon>
    </lineage>
</organism>
<dbReference type="InterPro" id="IPR051341">
    <property type="entry name" value="Zyg-11_UBL_adapter"/>
</dbReference>
<dbReference type="PANTHER" id="PTHR12904">
    <property type="match status" value="1"/>
</dbReference>
<dbReference type="AlphaFoldDB" id="A0A922DI53"/>
<accession>A0A922DI53</accession>
<dbReference type="SMART" id="SM00367">
    <property type="entry name" value="LRR_CC"/>
    <property type="match status" value="6"/>
</dbReference>
<comment type="caution">
    <text evidence="1">The sequence shown here is derived from an EMBL/GenBank/DDBJ whole genome shotgun (WGS) entry which is preliminary data.</text>
</comment>
<sequence length="590" mass="65265">MESELVGFCIEAACQSRESVEKWRRQRRSLERLPSQLADALLRRLLIRRLLYPSLLEVFKHSAEEIDLRGENFVDAEWMAYLGGFRNLCSLNVSDCHRVTSSALWAMTGMTSLKELDLSRCLKVTDAGIQHLISISSLEKLYASETGVTTNGIVLLSSLKNLSVLDLGGLPVTDQALSSLQVLTKLQYLDLWGSKVSNKGAAVFQQFSKLSFLNIAWTNVTKFPNLSSLECLNMSNCTVNSILEGDGGKAPLSKLIISGATFIGEAEAFIYVEASFLSFLDLSKSSLKKFCFLPSMKALKHLDLSFVMIGDDLVKHIACIGADLKNLNLSNTRLTSAGVEILVGHVPNLEVLSLSSTLIDDIAVLYVSNMPLMKVVDLSNTNVKGFIHQAGAEPGSVLSLQALESLSHLEMLNLEQTHIRDDALKPLSSFQELRNLSLRSTSLTDLSLHYLSSLPKLTNLSIRDSVLTNFGLASFIPSRTLKMLDLRGCWLLTEDAILPFSKNHPQIEVRHELVHIFPSDNIGSSCPSPSRSTSRTLLVNKKLGNIHISPCFVDQRVKYSRQELLELQYSSIRASPIDRGIINTPQLELN</sequence>